<evidence type="ECO:0000256" key="2">
    <source>
        <dbReference type="ARBA" id="ARBA00022448"/>
    </source>
</evidence>
<dbReference type="SUPFAM" id="SSF52540">
    <property type="entry name" value="P-loop containing nucleoside triphosphate hydrolases"/>
    <property type="match status" value="1"/>
</dbReference>
<dbReference type="GO" id="GO:0022857">
    <property type="term" value="F:transmembrane transporter activity"/>
    <property type="evidence" value="ECO:0007669"/>
    <property type="project" value="TreeGrafter"/>
</dbReference>
<evidence type="ECO:0000256" key="7">
    <source>
        <dbReference type="ARBA" id="ARBA00022840"/>
    </source>
</evidence>
<evidence type="ECO:0000256" key="6">
    <source>
        <dbReference type="ARBA" id="ARBA00022741"/>
    </source>
</evidence>
<dbReference type="InterPro" id="IPR003593">
    <property type="entry name" value="AAA+_ATPase"/>
</dbReference>
<name>A0A1J5QTC7_9ZZZZ</name>
<comment type="subcellular location">
    <subcellularLocation>
        <location evidence="1">Cell inner membrane</location>
        <topology evidence="1">Multi-pass membrane protein</topology>
    </subcellularLocation>
</comment>
<keyword evidence="5 11" id="KW-0812">Transmembrane</keyword>
<keyword evidence="2" id="KW-0813">Transport</keyword>
<dbReference type="InterPro" id="IPR017871">
    <property type="entry name" value="ABC_transporter-like_CS"/>
</dbReference>
<evidence type="ECO:0000256" key="3">
    <source>
        <dbReference type="ARBA" id="ARBA00022475"/>
    </source>
</evidence>
<protein>
    <submittedName>
        <fullName evidence="13">Macrolide export ATP-binding/permease protein MacB</fullName>
        <ecNumber evidence="13">3.6.3.-</ecNumber>
    </submittedName>
</protein>
<evidence type="ECO:0000256" key="10">
    <source>
        <dbReference type="ARBA" id="ARBA00038388"/>
    </source>
</evidence>
<comment type="caution">
    <text evidence="13">The sequence shown here is derived from an EMBL/GenBank/DDBJ whole genome shotgun (WGS) entry which is preliminary data.</text>
</comment>
<dbReference type="InterPro" id="IPR027417">
    <property type="entry name" value="P-loop_NTPase"/>
</dbReference>
<feature type="transmembrane region" description="Helical" evidence="11">
    <location>
        <begin position="570"/>
        <end position="594"/>
    </location>
</feature>
<evidence type="ECO:0000256" key="11">
    <source>
        <dbReference type="SAM" id="Phobius"/>
    </source>
</evidence>
<sequence>MALLELRGISLRYRHGGVDVAALNGIDLDVHAGEMLAIVGASGSGKSSLLNVLGCLDRPDAGSYRVDGVDTATLDGDAAAALRRERFGFVFQRYHLLPQLDALGNVEIPAIYAGRGAGERRRAALQWLERLGVGERAAHRPGELSGGQQQRVAIARALINGGDVILADEPTGALDSRSGAALLDLLAELNAAGHTVILVTHDPRVAARASRVVELADGRVVRDSGARVVGDGVVRGAPRRAGHPRRAALWLAALRMALASLRGNRLRSGLSVLGIAVGIAAVVAITALGDAARDKVAAGLRAVMSGKLLVLQGNPERPALAQSRAFSAAELAAVRAMPGVRSVAPELRAELDAVRGSRSARVTLIGGNAATLAMQGLSVSQGRNLGSADATLRASVAVLDRRSAQTLFRPGEQALGARVMIGPLPFTVIGVADSSGSLGFGSASAQVLVPEATFLSRSGGGVRSVEAFWVGVEQQPGTPPAELAARLKHLLRAMHGVDDFQVISFAEGFRRFEQTTGALSLALSAVAALSLLVGGIGVMNIMLVSVAERTREIGIRKAVGSRARDIRNQFVVEAVVLCGIGGMGGVLLSLALALSANALQRTLHIGLPWTALLAAFAVSAAVGVLAGLLPAQRAAALRPAEALARE</sequence>
<proteinExistence type="inferred from homology"/>
<dbReference type="FunFam" id="3.40.50.300:FF:000032">
    <property type="entry name" value="Export ABC transporter ATP-binding protein"/>
    <property type="match status" value="1"/>
</dbReference>
<organism evidence="13">
    <name type="scientific">mine drainage metagenome</name>
    <dbReference type="NCBI Taxonomy" id="410659"/>
    <lineage>
        <taxon>unclassified sequences</taxon>
        <taxon>metagenomes</taxon>
        <taxon>ecological metagenomes</taxon>
    </lineage>
</organism>
<dbReference type="PANTHER" id="PTHR24220">
    <property type="entry name" value="IMPORT ATP-BINDING PROTEIN"/>
    <property type="match status" value="1"/>
</dbReference>
<dbReference type="InterPro" id="IPR003838">
    <property type="entry name" value="ABC3_permease_C"/>
</dbReference>
<dbReference type="InterPro" id="IPR017911">
    <property type="entry name" value="MacB-like_ATP-bd"/>
</dbReference>
<keyword evidence="9 11" id="KW-0472">Membrane</keyword>
<keyword evidence="7 13" id="KW-0067">ATP-binding</keyword>
<feature type="transmembrane region" description="Helical" evidence="11">
    <location>
        <begin position="521"/>
        <end position="547"/>
    </location>
</feature>
<dbReference type="Pfam" id="PF12704">
    <property type="entry name" value="MacB_PCD"/>
    <property type="match status" value="1"/>
</dbReference>
<dbReference type="PROSITE" id="PS50893">
    <property type="entry name" value="ABC_TRANSPORTER_2"/>
    <property type="match status" value="1"/>
</dbReference>
<evidence type="ECO:0000256" key="1">
    <source>
        <dbReference type="ARBA" id="ARBA00004429"/>
    </source>
</evidence>
<dbReference type="GO" id="GO:0016887">
    <property type="term" value="F:ATP hydrolysis activity"/>
    <property type="evidence" value="ECO:0007669"/>
    <property type="project" value="InterPro"/>
</dbReference>
<dbReference type="Gene3D" id="3.40.50.300">
    <property type="entry name" value="P-loop containing nucleotide triphosphate hydrolases"/>
    <property type="match status" value="1"/>
</dbReference>
<evidence type="ECO:0000256" key="8">
    <source>
        <dbReference type="ARBA" id="ARBA00022989"/>
    </source>
</evidence>
<feature type="transmembrane region" description="Helical" evidence="11">
    <location>
        <begin position="606"/>
        <end position="629"/>
    </location>
</feature>
<accession>A0A1J5QTC7</accession>
<evidence type="ECO:0000256" key="4">
    <source>
        <dbReference type="ARBA" id="ARBA00022519"/>
    </source>
</evidence>
<dbReference type="GO" id="GO:0005524">
    <property type="term" value="F:ATP binding"/>
    <property type="evidence" value="ECO:0007669"/>
    <property type="project" value="UniProtKB-KW"/>
</dbReference>
<evidence type="ECO:0000256" key="9">
    <source>
        <dbReference type="ARBA" id="ARBA00023136"/>
    </source>
</evidence>
<reference evidence="13" key="1">
    <citation type="submission" date="2016-10" db="EMBL/GenBank/DDBJ databases">
        <title>Sequence of Gallionella enrichment culture.</title>
        <authorList>
            <person name="Poehlein A."/>
            <person name="Muehling M."/>
            <person name="Daniel R."/>
        </authorList>
    </citation>
    <scope>NUCLEOTIDE SEQUENCE</scope>
</reference>
<evidence type="ECO:0000259" key="12">
    <source>
        <dbReference type="PROSITE" id="PS50893"/>
    </source>
</evidence>
<evidence type="ECO:0000256" key="5">
    <source>
        <dbReference type="ARBA" id="ARBA00022692"/>
    </source>
</evidence>
<keyword evidence="6" id="KW-0547">Nucleotide-binding</keyword>
<dbReference type="Pfam" id="PF02687">
    <property type="entry name" value="FtsX"/>
    <property type="match status" value="1"/>
</dbReference>
<dbReference type="PROSITE" id="PS00211">
    <property type="entry name" value="ABC_TRANSPORTER_1"/>
    <property type="match status" value="1"/>
</dbReference>
<dbReference type="AlphaFoldDB" id="A0A1J5QTC7"/>
<evidence type="ECO:0000313" key="13">
    <source>
        <dbReference type="EMBL" id="OIQ83124.1"/>
    </source>
</evidence>
<dbReference type="EMBL" id="MLJW01000733">
    <property type="protein sequence ID" value="OIQ83124.1"/>
    <property type="molecule type" value="Genomic_DNA"/>
</dbReference>
<comment type="similarity">
    <text evidence="10">Belongs to the ABC transporter superfamily. Macrolide exporter (TC 3.A.1.122) family.</text>
</comment>
<gene>
    <name evidence="13" type="primary">macB_57</name>
    <name evidence="13" type="ORF">GALL_350840</name>
</gene>
<dbReference type="SMART" id="SM00382">
    <property type="entry name" value="AAA"/>
    <property type="match status" value="1"/>
</dbReference>
<dbReference type="GO" id="GO:0005886">
    <property type="term" value="C:plasma membrane"/>
    <property type="evidence" value="ECO:0007669"/>
    <property type="project" value="UniProtKB-SubCell"/>
</dbReference>
<dbReference type="InterPro" id="IPR003439">
    <property type="entry name" value="ABC_transporter-like_ATP-bd"/>
</dbReference>
<dbReference type="Pfam" id="PF00005">
    <property type="entry name" value="ABC_tran"/>
    <property type="match status" value="1"/>
</dbReference>
<dbReference type="InterPro" id="IPR015854">
    <property type="entry name" value="ABC_transpr_LolD-like"/>
</dbReference>
<keyword evidence="13" id="KW-0378">Hydrolase</keyword>
<dbReference type="PANTHER" id="PTHR24220:SF86">
    <property type="entry name" value="ABC TRANSPORTER ABCH.1"/>
    <property type="match status" value="1"/>
</dbReference>
<keyword evidence="3" id="KW-1003">Cell membrane</keyword>
<dbReference type="CDD" id="cd03255">
    <property type="entry name" value="ABC_MJ0796_LolCDE_FtsE"/>
    <property type="match status" value="1"/>
</dbReference>
<keyword evidence="8 11" id="KW-1133">Transmembrane helix</keyword>
<dbReference type="InterPro" id="IPR025857">
    <property type="entry name" value="MacB_PCD"/>
</dbReference>
<dbReference type="GO" id="GO:0098796">
    <property type="term" value="C:membrane protein complex"/>
    <property type="evidence" value="ECO:0007669"/>
    <property type="project" value="UniProtKB-ARBA"/>
</dbReference>
<dbReference type="EC" id="3.6.3.-" evidence="13"/>
<keyword evidence="4" id="KW-0997">Cell inner membrane</keyword>
<feature type="domain" description="ABC transporter" evidence="12">
    <location>
        <begin position="6"/>
        <end position="242"/>
    </location>
</feature>